<feature type="region of interest" description="Disordered" evidence="1">
    <location>
        <begin position="92"/>
        <end position="120"/>
    </location>
</feature>
<comment type="caution">
    <text evidence="3">The sequence shown here is derived from an EMBL/GenBank/DDBJ whole genome shotgun (WGS) entry which is preliminary data.</text>
</comment>
<gene>
    <name evidence="3" type="ORF">RND81_07G155800</name>
</gene>
<dbReference type="Proteomes" id="UP001443914">
    <property type="component" value="Unassembled WGS sequence"/>
</dbReference>
<keyword evidence="4" id="KW-1185">Reference proteome</keyword>
<evidence type="ECO:0000313" key="4">
    <source>
        <dbReference type="Proteomes" id="UP001443914"/>
    </source>
</evidence>
<feature type="compositionally biased region" description="Polar residues" evidence="1">
    <location>
        <begin position="108"/>
        <end position="120"/>
    </location>
</feature>
<protein>
    <recommendedName>
        <fullName evidence="5">Prolamin-like domain-containing protein</fullName>
    </recommendedName>
</protein>
<dbReference type="AlphaFoldDB" id="A0AAW1JR20"/>
<keyword evidence="2" id="KW-0732">Signal</keyword>
<feature type="chain" id="PRO_5043710462" description="Prolamin-like domain-containing protein" evidence="2">
    <location>
        <begin position="21"/>
        <end position="120"/>
    </location>
</feature>
<evidence type="ECO:0008006" key="5">
    <source>
        <dbReference type="Google" id="ProtNLM"/>
    </source>
</evidence>
<evidence type="ECO:0000313" key="3">
    <source>
        <dbReference type="EMBL" id="KAK9706844.1"/>
    </source>
</evidence>
<accession>A0AAW1JR20</accession>
<evidence type="ECO:0000256" key="2">
    <source>
        <dbReference type="SAM" id="SignalP"/>
    </source>
</evidence>
<evidence type="ECO:0000256" key="1">
    <source>
        <dbReference type="SAM" id="MobiDB-lite"/>
    </source>
</evidence>
<name>A0AAW1JR20_SAPOF</name>
<feature type="signal peptide" evidence="2">
    <location>
        <begin position="1"/>
        <end position="20"/>
    </location>
</feature>
<proteinExistence type="predicted"/>
<dbReference type="EMBL" id="JBDFQZ010000007">
    <property type="protein sequence ID" value="KAK9706844.1"/>
    <property type="molecule type" value="Genomic_DNA"/>
</dbReference>
<organism evidence="3 4">
    <name type="scientific">Saponaria officinalis</name>
    <name type="common">Common soapwort</name>
    <name type="synonym">Lychnis saponaria</name>
    <dbReference type="NCBI Taxonomy" id="3572"/>
    <lineage>
        <taxon>Eukaryota</taxon>
        <taxon>Viridiplantae</taxon>
        <taxon>Streptophyta</taxon>
        <taxon>Embryophyta</taxon>
        <taxon>Tracheophyta</taxon>
        <taxon>Spermatophyta</taxon>
        <taxon>Magnoliopsida</taxon>
        <taxon>eudicotyledons</taxon>
        <taxon>Gunneridae</taxon>
        <taxon>Pentapetalae</taxon>
        <taxon>Caryophyllales</taxon>
        <taxon>Caryophyllaceae</taxon>
        <taxon>Caryophylleae</taxon>
        <taxon>Saponaria</taxon>
    </lineage>
</organism>
<reference evidence="3" key="1">
    <citation type="submission" date="2024-03" db="EMBL/GenBank/DDBJ databases">
        <title>WGS assembly of Saponaria officinalis var. Norfolk2.</title>
        <authorList>
            <person name="Jenkins J."/>
            <person name="Shu S."/>
            <person name="Grimwood J."/>
            <person name="Barry K."/>
            <person name="Goodstein D."/>
            <person name="Schmutz J."/>
            <person name="Leebens-Mack J."/>
            <person name="Osbourn A."/>
        </authorList>
    </citation>
    <scope>NUCLEOTIDE SEQUENCE [LARGE SCALE GENOMIC DNA]</scope>
    <source>
        <strain evidence="3">JIC</strain>
    </source>
</reference>
<sequence length="120" mass="12828">MLKSLIIISCIALVLQKGYATRNLKPEKFELKKCAATLPMVTVCVVEVWYKLGSPSVACCKALEEIDDSCIPSLPPLALFIKGLCPSNGNDNGRGNGNGLQFPVTSPKVPNNASPPNERA</sequence>